<name>A0ABW0EDC0_9BACT</name>
<evidence type="ECO:0000259" key="1">
    <source>
        <dbReference type="Pfam" id="PF13648"/>
    </source>
</evidence>
<sequence length="165" mass="17988">MKKYTLFLALGASLAFYSCEKKDPVKPITHTPNTPPETDTTPKIIYLQAKSWRLTGLTQGAPGSALQADLYKSGFPNCQKDDLYKFNSPDALVVAPGQNTCSSGETEKSGTWNLNNNSTFLTITNPSQTMIGMTGNFAVSEITATKMILKQTVNDSEYTLTFTAQ</sequence>
<feature type="domain" description="Lipocalin-like" evidence="1">
    <location>
        <begin position="51"/>
        <end position="148"/>
    </location>
</feature>
<reference evidence="3" key="1">
    <citation type="journal article" date="2019" name="Int. J. Syst. Evol. Microbiol.">
        <title>The Global Catalogue of Microorganisms (GCM) 10K type strain sequencing project: providing services to taxonomists for standard genome sequencing and annotation.</title>
        <authorList>
            <consortium name="The Broad Institute Genomics Platform"/>
            <consortium name="The Broad Institute Genome Sequencing Center for Infectious Disease"/>
            <person name="Wu L."/>
            <person name="Ma J."/>
        </authorList>
    </citation>
    <scope>NUCLEOTIDE SEQUENCE [LARGE SCALE GENOMIC DNA]</scope>
    <source>
        <strain evidence="3">KACC 12602</strain>
    </source>
</reference>
<dbReference type="InterPro" id="IPR024311">
    <property type="entry name" value="Lipocalin-like"/>
</dbReference>
<dbReference type="EMBL" id="JBHSKT010000005">
    <property type="protein sequence ID" value="MFC5271065.1"/>
    <property type="molecule type" value="Genomic_DNA"/>
</dbReference>
<comment type="caution">
    <text evidence="2">The sequence shown here is derived from an EMBL/GenBank/DDBJ whole genome shotgun (WGS) entry which is preliminary data.</text>
</comment>
<dbReference type="Proteomes" id="UP001596161">
    <property type="component" value="Unassembled WGS sequence"/>
</dbReference>
<gene>
    <name evidence="2" type="ORF">ACFPIB_10620</name>
</gene>
<protein>
    <submittedName>
        <fullName evidence="2">Lipocalin family protein</fullName>
    </submittedName>
</protein>
<dbReference type="RefSeq" id="WP_378017431.1">
    <property type="nucleotide sequence ID" value="NZ_JBHSKT010000005.1"/>
</dbReference>
<evidence type="ECO:0000313" key="3">
    <source>
        <dbReference type="Proteomes" id="UP001596161"/>
    </source>
</evidence>
<evidence type="ECO:0000313" key="2">
    <source>
        <dbReference type="EMBL" id="MFC5271065.1"/>
    </source>
</evidence>
<dbReference type="Pfam" id="PF13648">
    <property type="entry name" value="Lipocalin_4"/>
    <property type="match status" value="1"/>
</dbReference>
<dbReference type="PROSITE" id="PS51257">
    <property type="entry name" value="PROKAR_LIPOPROTEIN"/>
    <property type="match status" value="1"/>
</dbReference>
<keyword evidence="3" id="KW-1185">Reference proteome</keyword>
<accession>A0ABW0EDC0</accession>
<organism evidence="2 3">
    <name type="scientific">Adhaeribacter terreus</name>
    <dbReference type="NCBI Taxonomy" id="529703"/>
    <lineage>
        <taxon>Bacteria</taxon>
        <taxon>Pseudomonadati</taxon>
        <taxon>Bacteroidota</taxon>
        <taxon>Cytophagia</taxon>
        <taxon>Cytophagales</taxon>
        <taxon>Hymenobacteraceae</taxon>
        <taxon>Adhaeribacter</taxon>
    </lineage>
</organism>
<proteinExistence type="predicted"/>